<keyword evidence="3" id="KW-0342">GTP-binding</keyword>
<protein>
    <recommendedName>
        <fullName evidence="5">AIG1-type G domain-containing protein</fullName>
    </recommendedName>
</protein>
<evidence type="ECO:0000256" key="4">
    <source>
        <dbReference type="SAM" id="MobiDB-lite"/>
    </source>
</evidence>
<dbReference type="PROSITE" id="PS51720">
    <property type="entry name" value="G_AIG1"/>
    <property type="match status" value="2"/>
</dbReference>
<name>A0AAQ4P279_GASAC</name>
<feature type="region of interest" description="Disordered" evidence="4">
    <location>
        <begin position="1"/>
        <end position="21"/>
    </location>
</feature>
<dbReference type="PANTHER" id="PTHR10903">
    <property type="entry name" value="GTPASE, IMAP FAMILY MEMBER-RELATED"/>
    <property type="match status" value="1"/>
</dbReference>
<accession>A0AAQ4P279</accession>
<evidence type="ECO:0000256" key="2">
    <source>
        <dbReference type="ARBA" id="ARBA00022741"/>
    </source>
</evidence>
<evidence type="ECO:0000256" key="3">
    <source>
        <dbReference type="ARBA" id="ARBA00023134"/>
    </source>
</evidence>
<reference evidence="6" key="3">
    <citation type="submission" date="2025-09" db="UniProtKB">
        <authorList>
            <consortium name="Ensembl"/>
        </authorList>
    </citation>
    <scope>IDENTIFICATION</scope>
</reference>
<dbReference type="AlphaFoldDB" id="A0AAQ4P279"/>
<dbReference type="Pfam" id="PF04548">
    <property type="entry name" value="AIG1"/>
    <property type="match status" value="2"/>
</dbReference>
<evidence type="ECO:0000313" key="7">
    <source>
        <dbReference type="Proteomes" id="UP000007635"/>
    </source>
</evidence>
<dbReference type="InterPro" id="IPR045058">
    <property type="entry name" value="GIMA/IAN/Toc"/>
</dbReference>
<proteinExistence type="inferred from homology"/>
<organism evidence="6 7">
    <name type="scientific">Gasterosteus aculeatus aculeatus</name>
    <name type="common">three-spined stickleback</name>
    <dbReference type="NCBI Taxonomy" id="481459"/>
    <lineage>
        <taxon>Eukaryota</taxon>
        <taxon>Metazoa</taxon>
        <taxon>Chordata</taxon>
        <taxon>Craniata</taxon>
        <taxon>Vertebrata</taxon>
        <taxon>Euteleostomi</taxon>
        <taxon>Actinopterygii</taxon>
        <taxon>Neopterygii</taxon>
        <taxon>Teleostei</taxon>
        <taxon>Neoteleostei</taxon>
        <taxon>Acanthomorphata</taxon>
        <taxon>Eupercaria</taxon>
        <taxon>Perciformes</taxon>
        <taxon>Cottioidei</taxon>
        <taxon>Gasterosteales</taxon>
        <taxon>Gasterosteidae</taxon>
        <taxon>Gasterosteus</taxon>
    </lineage>
</organism>
<reference evidence="6" key="2">
    <citation type="submission" date="2025-08" db="UniProtKB">
        <authorList>
            <consortium name="Ensembl"/>
        </authorList>
    </citation>
    <scope>IDENTIFICATION</scope>
</reference>
<dbReference type="SUPFAM" id="SSF52540">
    <property type="entry name" value="P-loop containing nucleoside triphosphate hydrolases"/>
    <property type="match status" value="2"/>
</dbReference>
<dbReference type="FunFam" id="3.40.50.300:FF:001809">
    <property type="entry name" value="Si:ch1073-365p7.2"/>
    <property type="match status" value="1"/>
</dbReference>
<feature type="domain" description="AIG1-type G" evidence="5">
    <location>
        <begin position="23"/>
        <end position="216"/>
    </location>
</feature>
<evidence type="ECO:0000259" key="5">
    <source>
        <dbReference type="PROSITE" id="PS51720"/>
    </source>
</evidence>
<keyword evidence="7" id="KW-1185">Reference proteome</keyword>
<evidence type="ECO:0000313" key="6">
    <source>
        <dbReference type="Ensembl" id="ENSGACP00000032940.1"/>
    </source>
</evidence>
<dbReference type="PANTHER" id="PTHR10903:SF107">
    <property type="entry name" value="GTPASE IMAP FAMILY MEMBER 4-LIKE-RELATED"/>
    <property type="match status" value="1"/>
</dbReference>
<evidence type="ECO:0000256" key="1">
    <source>
        <dbReference type="ARBA" id="ARBA00008535"/>
    </source>
</evidence>
<dbReference type="InterPro" id="IPR027417">
    <property type="entry name" value="P-loop_NTPase"/>
</dbReference>
<dbReference type="Proteomes" id="UP000007635">
    <property type="component" value="Chromosome I"/>
</dbReference>
<feature type="domain" description="AIG1-type G" evidence="5">
    <location>
        <begin position="264"/>
        <end position="447"/>
    </location>
</feature>
<dbReference type="GeneTree" id="ENSGT00940000162556"/>
<reference evidence="6 7" key="1">
    <citation type="journal article" date="2021" name="G3 (Bethesda)">
        <title>Improved contiguity of the threespine stickleback genome using long-read sequencing.</title>
        <authorList>
            <person name="Nath S."/>
            <person name="Shaw D.E."/>
            <person name="White M.A."/>
        </authorList>
    </citation>
    <scope>NUCLEOTIDE SEQUENCE [LARGE SCALE GENOMIC DNA]</scope>
    <source>
        <strain evidence="6 7">Lake Benthic</strain>
    </source>
</reference>
<dbReference type="InterPro" id="IPR006703">
    <property type="entry name" value="G_AIG1"/>
</dbReference>
<sequence>MEASRGELPTVSPVCSSGPQPDQSRLVVLLLGEKRSGKSLVGNSILGKLAFHEETTRSSREDGAAFGTQVTVVDTPGWMSHSLPPDRVSEELRRGLTLCRQDPHVILLALPCTSTFGQPEWRAMEAQLRLLQTPIWQKAMVLFTRADKLGGLPIQEHIRRQGRTLRWLLERCGNRYQVLSAWSESQHSELFEKIRKVVEVNQRPKEMRDRMYTQLRQELAARGAKKSWGGRVEIDDWKTGHMERTASRQTLSPGGFLVEPARCEPVLSLVLLGRRRSGKSSAGNTILDREEFRSDTKTTRCTAGHGRASGRAVTVVDTPGWSLFGLANSKEVRAEVRRSPSLCPQRSRVSFLLAVPVGPFGEKDRRAVEKNLGVLGSQVWGSTAVLFTFGEELRGRKVEEHVEESGRPLQWLLDRCGRRYRVLDTRTGDGGVDQLLEMVEQLWARYV</sequence>
<keyword evidence="2" id="KW-0547">Nucleotide-binding</keyword>
<comment type="similarity">
    <text evidence="1">Belongs to the TRAFAC class TrmE-Era-EngA-EngB-Septin-like GTPase superfamily. AIG1/Toc34/Toc159-like paraseptin GTPase family. IAN subfamily.</text>
</comment>
<dbReference type="Gene3D" id="3.40.50.300">
    <property type="entry name" value="P-loop containing nucleotide triphosphate hydrolases"/>
    <property type="match status" value="2"/>
</dbReference>
<dbReference type="GO" id="GO:0005525">
    <property type="term" value="F:GTP binding"/>
    <property type="evidence" value="ECO:0007669"/>
    <property type="project" value="UniProtKB-KW"/>
</dbReference>
<dbReference type="Ensembl" id="ENSGACT00000067039.1">
    <property type="protein sequence ID" value="ENSGACP00000032940.1"/>
    <property type="gene ID" value="ENSGACG00000035238.1"/>
</dbReference>